<feature type="domain" description="Disease resistance R13L4/SHOC-2-like LRR" evidence="7">
    <location>
        <begin position="623"/>
        <end position="902"/>
    </location>
</feature>
<dbReference type="GO" id="GO:0098542">
    <property type="term" value="P:defense response to other organism"/>
    <property type="evidence" value="ECO:0007669"/>
    <property type="project" value="TreeGrafter"/>
</dbReference>
<dbReference type="FunFam" id="1.10.10.10:FF:000322">
    <property type="entry name" value="Probable disease resistance protein At1g63360"/>
    <property type="match status" value="1"/>
</dbReference>
<dbReference type="Pfam" id="PF18052">
    <property type="entry name" value="Rx_N"/>
    <property type="match status" value="1"/>
</dbReference>
<dbReference type="InterPro" id="IPR002182">
    <property type="entry name" value="NB-ARC"/>
</dbReference>
<dbReference type="SUPFAM" id="SSF52047">
    <property type="entry name" value="RNI-like"/>
    <property type="match status" value="1"/>
</dbReference>
<reference evidence="8 9" key="1">
    <citation type="journal article" date="2019" name="Nat. Plants">
        <title>Stout camphor tree genome fills gaps in understanding of flowering plant genome evolution.</title>
        <authorList>
            <person name="Chaw S.M."/>
            <person name="Liu Y.C."/>
            <person name="Wu Y.W."/>
            <person name="Wang H.Y."/>
            <person name="Lin C.I."/>
            <person name="Wu C.S."/>
            <person name="Ke H.M."/>
            <person name="Chang L.Y."/>
            <person name="Hsu C.Y."/>
            <person name="Yang H.T."/>
            <person name="Sudianto E."/>
            <person name="Hsu M.H."/>
            <person name="Wu K.P."/>
            <person name="Wang L.N."/>
            <person name="Leebens-Mack J.H."/>
            <person name="Tsai I.J."/>
        </authorList>
    </citation>
    <scope>NUCLEOTIDE SEQUENCE [LARGE SCALE GENOMIC DNA]</scope>
    <source>
        <strain evidence="9">cv. Chaw 1501</strain>
        <tissue evidence="8">Young leaves</tissue>
    </source>
</reference>
<accession>A0A443P0H2</accession>
<dbReference type="Pfam" id="PF23598">
    <property type="entry name" value="LRR_14"/>
    <property type="match status" value="1"/>
</dbReference>
<evidence type="ECO:0000313" key="9">
    <source>
        <dbReference type="Proteomes" id="UP000283530"/>
    </source>
</evidence>
<dbReference type="Gene3D" id="1.10.10.10">
    <property type="entry name" value="Winged helix-like DNA-binding domain superfamily/Winged helix DNA-binding domain"/>
    <property type="match status" value="1"/>
</dbReference>
<dbReference type="InterPro" id="IPR042197">
    <property type="entry name" value="Apaf_helical"/>
</dbReference>
<protein>
    <submittedName>
        <fullName evidence="8">Putative disease resistance protein</fullName>
    </submittedName>
</protein>
<name>A0A443P0H2_9MAGN</name>
<dbReference type="OrthoDB" id="646178at2759"/>
<evidence type="ECO:0000259" key="4">
    <source>
        <dbReference type="Pfam" id="PF00931"/>
    </source>
</evidence>
<dbReference type="InterPro" id="IPR041118">
    <property type="entry name" value="Rx_N"/>
</dbReference>
<dbReference type="Pfam" id="PF23559">
    <property type="entry name" value="WHD_DRP"/>
    <property type="match status" value="1"/>
</dbReference>
<keyword evidence="3" id="KW-0611">Plant defense</keyword>
<evidence type="ECO:0000256" key="2">
    <source>
        <dbReference type="ARBA" id="ARBA00022741"/>
    </source>
</evidence>
<dbReference type="CDD" id="cd14798">
    <property type="entry name" value="RX-CC_like"/>
    <property type="match status" value="1"/>
</dbReference>
<evidence type="ECO:0000256" key="3">
    <source>
        <dbReference type="ARBA" id="ARBA00022821"/>
    </source>
</evidence>
<keyword evidence="1" id="KW-0677">Repeat</keyword>
<comment type="caution">
    <text evidence="8">The sequence shown here is derived from an EMBL/GenBank/DDBJ whole genome shotgun (WGS) entry which is preliminary data.</text>
</comment>
<dbReference type="Pfam" id="PF00931">
    <property type="entry name" value="NB-ARC"/>
    <property type="match status" value="1"/>
</dbReference>
<sequence length="933" mass="106359">MAGGLACMVPGAAAPIRSRSTIKNHKKILFRLPKPNRKFSALLRNSHKNPLFALKTQISLLASHRPQTRTLVAAEPIVSYIVGRVGDLLLEEAELFSGVHHKFKRIQTELEHIQSFLKDADSKQMKDPLVRKRLEEIIKLSYEVEDVIDDFVSSESTEERTKLGTEENVRSKAREIRTRQNVGKERKIIRISGWIEIYGIREGRRKASSSTPTPQDLRRYNALVVEEPEVVGLHEEIYTLKEHLRSEEPSRRVISVVGMPGSGKTTLARKVYDDVKDDFDCHAFLCLSQEHEIKDVLMRIIKCVMDLPREDEERMAQLTEAELRKKLQKHLKEKRYLVVIDDIWSTEEWDMLKPMLPDVGNKSRVILTTRIEDVVPSSPHLKKRLLNDDEAWELLIKKIFSGENPSTACPSELEETGRKILAVCRGQPLAILALGGALANKEDMTPIGWSEVLESVNNHLTESPNWCTEILAWSFWELPCYLKPCFLYFGLFPKDYEIDSMRLINLWIAEGFIQQSDNKIMEDVAEQYLKELVSRNMIQASGYMSDGSIAKCRIHDLLRRLSISKAGENNFFTIHDVDGTHSLPDNVRRLALHRNFDRVSLHRNIDRVSLHRNIDRYRPTKSLRSVLNFSNLDVFQLKLSDAKFLRVVSQEYGPGISGSTLTKEVKEFAHLRYLELSGGESLLSSIGDLNNLQTLIVDPSDTPLPNAVSNLKKLRHLAAIGNGEQGNIAVKNLTNLQTLCLRTGSWMEDGFSKLTNLRKLEISGNISLYHEALRESIDKLKNLRSLSLLSGSHIPPFLSLRLHPHLYQMSLDGRIEILPELPPYLAELALSNSNLQQDAISKLEKLPHLKILRITNEPNLSKKMTFSSGGFLQLELLELIRLPEEWVIEEGAMPSLKGVLLHEMPDDLKAETLPERVRVLLKQYYSIQKRNTA</sequence>
<dbReference type="Proteomes" id="UP000283530">
    <property type="component" value="Unassembled WGS sequence"/>
</dbReference>
<dbReference type="SUPFAM" id="SSF52540">
    <property type="entry name" value="P-loop containing nucleoside triphosphate hydrolases"/>
    <property type="match status" value="1"/>
</dbReference>
<dbReference type="PANTHER" id="PTHR23155">
    <property type="entry name" value="DISEASE RESISTANCE PROTEIN RP"/>
    <property type="match status" value="1"/>
</dbReference>
<dbReference type="InterPro" id="IPR058922">
    <property type="entry name" value="WHD_DRP"/>
</dbReference>
<proteinExistence type="predicted"/>
<dbReference type="InterPro" id="IPR027417">
    <property type="entry name" value="P-loop_NTPase"/>
</dbReference>
<dbReference type="Gene3D" id="1.20.5.4130">
    <property type="match status" value="1"/>
</dbReference>
<dbReference type="FunFam" id="3.40.50.300:FF:001091">
    <property type="entry name" value="Probable disease resistance protein At1g61300"/>
    <property type="match status" value="1"/>
</dbReference>
<evidence type="ECO:0000259" key="6">
    <source>
        <dbReference type="Pfam" id="PF23559"/>
    </source>
</evidence>
<keyword evidence="9" id="KW-1185">Reference proteome</keyword>
<dbReference type="PRINTS" id="PR00364">
    <property type="entry name" value="DISEASERSIST"/>
</dbReference>
<dbReference type="InterPro" id="IPR032675">
    <property type="entry name" value="LRR_dom_sf"/>
</dbReference>
<evidence type="ECO:0000256" key="1">
    <source>
        <dbReference type="ARBA" id="ARBA00022737"/>
    </source>
</evidence>
<dbReference type="Gene3D" id="1.10.8.430">
    <property type="entry name" value="Helical domain of apoptotic protease-activating factors"/>
    <property type="match status" value="1"/>
</dbReference>
<evidence type="ECO:0000259" key="5">
    <source>
        <dbReference type="Pfam" id="PF18052"/>
    </source>
</evidence>
<dbReference type="Gene3D" id="3.40.50.300">
    <property type="entry name" value="P-loop containing nucleotide triphosphate hydrolases"/>
    <property type="match status" value="1"/>
</dbReference>
<keyword evidence="2" id="KW-0547">Nucleotide-binding</keyword>
<feature type="domain" description="Disease resistance protein winged helix" evidence="6">
    <location>
        <begin position="491"/>
        <end position="561"/>
    </location>
</feature>
<dbReference type="InterPro" id="IPR038005">
    <property type="entry name" value="RX-like_CC"/>
</dbReference>
<dbReference type="EMBL" id="QPKB01000005">
    <property type="protein sequence ID" value="RWR84285.1"/>
    <property type="molecule type" value="Genomic_DNA"/>
</dbReference>
<dbReference type="GO" id="GO:0043531">
    <property type="term" value="F:ADP binding"/>
    <property type="evidence" value="ECO:0007669"/>
    <property type="project" value="InterPro"/>
</dbReference>
<evidence type="ECO:0000313" key="8">
    <source>
        <dbReference type="EMBL" id="RWR84285.1"/>
    </source>
</evidence>
<organism evidence="8 9">
    <name type="scientific">Cinnamomum micranthum f. kanehirae</name>
    <dbReference type="NCBI Taxonomy" id="337451"/>
    <lineage>
        <taxon>Eukaryota</taxon>
        <taxon>Viridiplantae</taxon>
        <taxon>Streptophyta</taxon>
        <taxon>Embryophyta</taxon>
        <taxon>Tracheophyta</taxon>
        <taxon>Spermatophyta</taxon>
        <taxon>Magnoliopsida</taxon>
        <taxon>Magnoliidae</taxon>
        <taxon>Laurales</taxon>
        <taxon>Lauraceae</taxon>
        <taxon>Cinnamomum</taxon>
    </lineage>
</organism>
<dbReference type="AlphaFoldDB" id="A0A443P0H2"/>
<dbReference type="InterPro" id="IPR055414">
    <property type="entry name" value="LRR_R13L4/SHOC2-like"/>
</dbReference>
<feature type="domain" description="NB-ARC" evidence="4">
    <location>
        <begin position="237"/>
        <end position="402"/>
    </location>
</feature>
<dbReference type="InterPro" id="IPR044974">
    <property type="entry name" value="Disease_R_plants"/>
</dbReference>
<dbReference type="InterPro" id="IPR036388">
    <property type="entry name" value="WH-like_DNA-bd_sf"/>
</dbReference>
<gene>
    <name evidence="8" type="ORF">CKAN_01308200</name>
</gene>
<feature type="domain" description="Disease resistance N-terminal" evidence="5">
    <location>
        <begin position="77"/>
        <end position="159"/>
    </location>
</feature>
<dbReference type="Gene3D" id="3.80.10.10">
    <property type="entry name" value="Ribonuclease Inhibitor"/>
    <property type="match status" value="1"/>
</dbReference>
<dbReference type="PANTHER" id="PTHR23155:SF1238">
    <property type="entry name" value="TOMV SUSCEPTIBLE PROTEIN TM-2"/>
    <property type="match status" value="1"/>
</dbReference>
<evidence type="ECO:0000259" key="7">
    <source>
        <dbReference type="Pfam" id="PF23598"/>
    </source>
</evidence>